<evidence type="ECO:0000313" key="10">
    <source>
        <dbReference type="EMBL" id="NGY04322.1"/>
    </source>
</evidence>
<evidence type="ECO:0000256" key="2">
    <source>
        <dbReference type="ARBA" id="ARBA00009347"/>
    </source>
</evidence>
<dbReference type="Pfam" id="PF00441">
    <property type="entry name" value="Acyl-CoA_dh_1"/>
    <property type="match status" value="1"/>
</dbReference>
<dbReference type="SUPFAM" id="SSF47203">
    <property type="entry name" value="Acyl-CoA dehydrogenase C-terminal domain-like"/>
    <property type="match status" value="1"/>
</dbReference>
<evidence type="ECO:0000256" key="5">
    <source>
        <dbReference type="ARBA" id="ARBA00023002"/>
    </source>
</evidence>
<dbReference type="InterPro" id="IPR009075">
    <property type="entry name" value="AcylCo_DH/oxidase_C"/>
</dbReference>
<dbReference type="GO" id="GO:0050660">
    <property type="term" value="F:flavin adenine dinucleotide binding"/>
    <property type="evidence" value="ECO:0007669"/>
    <property type="project" value="InterPro"/>
</dbReference>
<feature type="domain" description="Acyl-CoA dehydrogenase/oxidase C-terminal" evidence="7">
    <location>
        <begin position="232"/>
        <end position="403"/>
    </location>
</feature>
<keyword evidence="3 6" id="KW-0285">Flavoprotein</keyword>
<evidence type="ECO:0000256" key="3">
    <source>
        <dbReference type="ARBA" id="ARBA00022630"/>
    </source>
</evidence>
<reference evidence="10 11" key="1">
    <citation type="journal article" date="2014" name="Int. J. Syst. Evol. Microbiol.">
        <title>Solimonas terrae sp. nov., isolated from soil.</title>
        <authorList>
            <person name="Kim S.J."/>
            <person name="Moon J.Y."/>
            <person name="Weon H.Y."/>
            <person name="Ahn J.H."/>
            <person name="Chen W.M."/>
            <person name="Kwon S.W."/>
        </authorList>
    </citation>
    <scope>NUCLEOTIDE SEQUENCE [LARGE SCALE GENOMIC DNA]</scope>
    <source>
        <strain evidence="10 11">KIS83-12</strain>
    </source>
</reference>
<feature type="domain" description="Acyl-CoA dehydrogenase/oxidase N-terminal" evidence="9">
    <location>
        <begin position="9"/>
        <end position="122"/>
    </location>
</feature>
<dbReference type="GO" id="GO:0005886">
    <property type="term" value="C:plasma membrane"/>
    <property type="evidence" value="ECO:0007669"/>
    <property type="project" value="TreeGrafter"/>
</dbReference>
<feature type="domain" description="Acyl-CoA oxidase/dehydrogenase middle" evidence="8">
    <location>
        <begin position="128"/>
        <end position="220"/>
    </location>
</feature>
<dbReference type="SUPFAM" id="SSF56645">
    <property type="entry name" value="Acyl-CoA dehydrogenase NM domain-like"/>
    <property type="match status" value="1"/>
</dbReference>
<dbReference type="InterPro" id="IPR006091">
    <property type="entry name" value="Acyl-CoA_Oxase/DH_mid-dom"/>
</dbReference>
<comment type="similarity">
    <text evidence="2 6">Belongs to the acyl-CoA dehydrogenase family.</text>
</comment>
<dbReference type="PANTHER" id="PTHR43292">
    <property type="entry name" value="ACYL-COA DEHYDROGENASE"/>
    <property type="match status" value="1"/>
</dbReference>
<evidence type="ECO:0000259" key="8">
    <source>
        <dbReference type="Pfam" id="PF02770"/>
    </source>
</evidence>
<keyword evidence="5 6" id="KW-0560">Oxidoreductase</keyword>
<keyword evidence="4 6" id="KW-0274">FAD</keyword>
<sequence length="407" mass="44049">MYLDWRDADLAFRDEVRAFLADAVDDELRAAGTRMTSVYPDHHASIAFQKKLAARGWGAPSWPREHGGCEWSAVQRYLFTRERLAAGAPPPPLGVHMVGPAIIRFGTPDQHARFLPGTLSGDVLWSQGYSEPESGSDLASLQMPAIDDGDDLVCTGSKIWTTHAHVSNWMFALVRTSREAKPQRGISFVLLDMHSPGISVRPIVMSSGEHIQNQVFFDRVRVPKRNVLGAIGDGWTVAKFQLEFERSNLASAPELQLRLDELRAFAATVPHDAGGTLLDDPLFASRLAAARIRATTLEQYELQALSTIAAGGSPGLAASVMKIVGTELSQHLTELALDAAGAYGRAYQPQAFRAGGDVRLPHGCGQTRGPLAAAVAPLRYLNDRAGTIYAGSTEIQYNILAKATLGL</sequence>
<keyword evidence="11" id="KW-1185">Reference proteome</keyword>
<dbReference type="GO" id="GO:0016627">
    <property type="term" value="F:oxidoreductase activity, acting on the CH-CH group of donors"/>
    <property type="evidence" value="ECO:0007669"/>
    <property type="project" value="InterPro"/>
</dbReference>
<dbReference type="Gene3D" id="2.40.110.10">
    <property type="entry name" value="Butyryl-CoA Dehydrogenase, subunit A, domain 2"/>
    <property type="match status" value="1"/>
</dbReference>
<dbReference type="EMBL" id="JAAMOW010000003">
    <property type="protein sequence ID" value="NGY04322.1"/>
    <property type="molecule type" value="Genomic_DNA"/>
</dbReference>
<dbReference type="InterPro" id="IPR037069">
    <property type="entry name" value="AcylCoA_DH/ox_N_sf"/>
</dbReference>
<dbReference type="InterPro" id="IPR036250">
    <property type="entry name" value="AcylCo_DH-like_C"/>
</dbReference>
<evidence type="ECO:0000256" key="4">
    <source>
        <dbReference type="ARBA" id="ARBA00022827"/>
    </source>
</evidence>
<dbReference type="AlphaFoldDB" id="A0A6M2BNW4"/>
<evidence type="ECO:0000313" key="11">
    <source>
        <dbReference type="Proteomes" id="UP000472676"/>
    </source>
</evidence>
<evidence type="ECO:0000259" key="9">
    <source>
        <dbReference type="Pfam" id="PF02771"/>
    </source>
</evidence>
<organism evidence="10 11">
    <name type="scientific">Solimonas terrae</name>
    <dbReference type="NCBI Taxonomy" id="1396819"/>
    <lineage>
        <taxon>Bacteria</taxon>
        <taxon>Pseudomonadati</taxon>
        <taxon>Pseudomonadota</taxon>
        <taxon>Gammaproteobacteria</taxon>
        <taxon>Nevskiales</taxon>
        <taxon>Nevskiaceae</taxon>
        <taxon>Solimonas</taxon>
    </lineage>
</organism>
<comment type="caution">
    <text evidence="10">The sequence shown here is derived from an EMBL/GenBank/DDBJ whole genome shotgun (WGS) entry which is preliminary data.</text>
</comment>
<dbReference type="Gene3D" id="1.10.540.10">
    <property type="entry name" value="Acyl-CoA dehydrogenase/oxidase, N-terminal domain"/>
    <property type="match status" value="1"/>
</dbReference>
<dbReference type="InterPro" id="IPR046373">
    <property type="entry name" value="Acyl-CoA_Oxase/DH_mid-dom_sf"/>
</dbReference>
<protein>
    <submittedName>
        <fullName evidence="10">Acyl-CoA dehydrogenase</fullName>
    </submittedName>
</protein>
<name>A0A6M2BNW4_9GAMM</name>
<dbReference type="Gene3D" id="1.20.140.10">
    <property type="entry name" value="Butyryl-CoA Dehydrogenase, subunit A, domain 3"/>
    <property type="match status" value="1"/>
</dbReference>
<dbReference type="PANTHER" id="PTHR43292:SF3">
    <property type="entry name" value="ACYL-COA DEHYDROGENASE FADE29"/>
    <property type="match status" value="1"/>
</dbReference>
<evidence type="ECO:0000259" key="7">
    <source>
        <dbReference type="Pfam" id="PF00441"/>
    </source>
</evidence>
<dbReference type="InterPro" id="IPR009100">
    <property type="entry name" value="AcylCoA_DH/oxidase_NM_dom_sf"/>
</dbReference>
<evidence type="ECO:0000256" key="1">
    <source>
        <dbReference type="ARBA" id="ARBA00001974"/>
    </source>
</evidence>
<dbReference type="InterPro" id="IPR052161">
    <property type="entry name" value="Mycobact_Acyl-CoA_DH"/>
</dbReference>
<evidence type="ECO:0000256" key="6">
    <source>
        <dbReference type="RuleBase" id="RU362125"/>
    </source>
</evidence>
<dbReference type="InterPro" id="IPR013786">
    <property type="entry name" value="AcylCoA_DH/ox_N"/>
</dbReference>
<dbReference type="Pfam" id="PF02770">
    <property type="entry name" value="Acyl-CoA_dh_M"/>
    <property type="match status" value="1"/>
</dbReference>
<comment type="cofactor">
    <cofactor evidence="1 6">
        <name>FAD</name>
        <dbReference type="ChEBI" id="CHEBI:57692"/>
    </cofactor>
</comment>
<proteinExistence type="inferred from homology"/>
<dbReference type="Proteomes" id="UP000472676">
    <property type="component" value="Unassembled WGS sequence"/>
</dbReference>
<accession>A0A6M2BNW4</accession>
<gene>
    <name evidence="10" type="ORF">G7Y85_06070</name>
</gene>
<dbReference type="Pfam" id="PF02771">
    <property type="entry name" value="Acyl-CoA_dh_N"/>
    <property type="match status" value="1"/>
</dbReference>
<dbReference type="RefSeq" id="WP_166253436.1">
    <property type="nucleotide sequence ID" value="NZ_JAAMOW010000003.1"/>
</dbReference>